<feature type="signal peptide" evidence="1">
    <location>
        <begin position="1"/>
        <end position="20"/>
    </location>
</feature>
<keyword evidence="1" id="KW-0732">Signal</keyword>
<gene>
    <name evidence="2" type="ORF">SAMN06297280_2955</name>
</gene>
<evidence type="ECO:0000313" key="3">
    <source>
        <dbReference type="Proteomes" id="UP000219353"/>
    </source>
</evidence>
<evidence type="ECO:0000313" key="2">
    <source>
        <dbReference type="EMBL" id="SNY55734.1"/>
    </source>
</evidence>
<dbReference type="OrthoDB" id="5770031at2"/>
<sequence length="170" mass="18631">MNTRFKLVFCLLVTGLLAPAALAHKFSTAYMDVTEKSGQPALLWKVALHDLAQAKLIAADNNHQVSWQQVMDSATTLNTYLTSHIGFSSAGQRCQLKAAVAADWQLQRLQRDLYVLLPIAVSCATSDSWQLTYQALFTSEPSHKLLLSWQVPGAEANAVLAADSVKFPDN</sequence>
<feature type="chain" id="PRO_5012673511" evidence="1">
    <location>
        <begin position="21"/>
        <end position="170"/>
    </location>
</feature>
<proteinExistence type="predicted"/>
<protein>
    <submittedName>
        <fullName evidence="2">Uncharacterized protein</fullName>
    </submittedName>
</protein>
<organism evidence="2 3">
    <name type="scientific">Arsukibacterium tuosuense</name>
    <dbReference type="NCBI Taxonomy" id="1323745"/>
    <lineage>
        <taxon>Bacteria</taxon>
        <taxon>Pseudomonadati</taxon>
        <taxon>Pseudomonadota</taxon>
        <taxon>Gammaproteobacteria</taxon>
        <taxon>Chromatiales</taxon>
        <taxon>Chromatiaceae</taxon>
        <taxon>Arsukibacterium</taxon>
    </lineage>
</organism>
<reference evidence="3" key="1">
    <citation type="submission" date="2017-09" db="EMBL/GenBank/DDBJ databases">
        <authorList>
            <person name="Varghese N."/>
            <person name="Submissions S."/>
        </authorList>
    </citation>
    <scope>NUCLEOTIDE SEQUENCE [LARGE SCALE GENOMIC DNA]</scope>
    <source>
        <strain evidence="3">CGMCC 1.12461</strain>
    </source>
</reference>
<evidence type="ECO:0000256" key="1">
    <source>
        <dbReference type="SAM" id="SignalP"/>
    </source>
</evidence>
<dbReference type="AlphaFoldDB" id="A0A285J630"/>
<dbReference type="RefSeq" id="WP_097112152.1">
    <property type="nucleotide sequence ID" value="NZ_OBEB01000006.1"/>
</dbReference>
<accession>A0A285J630</accession>
<name>A0A285J630_9GAMM</name>
<dbReference type="Proteomes" id="UP000219353">
    <property type="component" value="Unassembled WGS sequence"/>
</dbReference>
<dbReference type="EMBL" id="OBEB01000006">
    <property type="protein sequence ID" value="SNY55734.1"/>
    <property type="molecule type" value="Genomic_DNA"/>
</dbReference>
<keyword evidence="3" id="KW-1185">Reference proteome</keyword>